<dbReference type="AlphaFoldDB" id="A0A4R6IB27"/>
<dbReference type="RefSeq" id="WP_094254956.1">
    <property type="nucleotide sequence ID" value="NZ_NNCE01000008.1"/>
</dbReference>
<dbReference type="EMBL" id="SNWN01000016">
    <property type="protein sequence ID" value="TDO18994.1"/>
    <property type="molecule type" value="Genomic_DNA"/>
</dbReference>
<keyword evidence="2" id="KW-1185">Reference proteome</keyword>
<dbReference type="PROSITE" id="PS51257">
    <property type="entry name" value="PROKAR_LIPOPROTEIN"/>
    <property type="match status" value="1"/>
</dbReference>
<evidence type="ECO:0008006" key="3">
    <source>
        <dbReference type="Google" id="ProtNLM"/>
    </source>
</evidence>
<organism evidence="1 2">
    <name type="scientific">Mycoplasma testudineum</name>
    <dbReference type="NCBI Taxonomy" id="244584"/>
    <lineage>
        <taxon>Bacteria</taxon>
        <taxon>Bacillati</taxon>
        <taxon>Mycoplasmatota</taxon>
        <taxon>Mollicutes</taxon>
        <taxon>Mycoplasmataceae</taxon>
        <taxon>Mycoplasma</taxon>
    </lineage>
</organism>
<gene>
    <name evidence="1" type="ORF">EI74_0813</name>
</gene>
<protein>
    <recommendedName>
        <fullName evidence="3">Lipoprotein</fullName>
    </recommendedName>
</protein>
<reference evidence="1 2" key="1">
    <citation type="submission" date="2019-03" db="EMBL/GenBank/DDBJ databases">
        <title>Genomic Encyclopedia of Archaeal and Bacterial Type Strains, Phase II (KMG-II): from individual species to whole genera.</title>
        <authorList>
            <person name="Goeker M."/>
        </authorList>
    </citation>
    <scope>NUCLEOTIDE SEQUENCE [LARGE SCALE GENOMIC DNA]</scope>
    <source>
        <strain evidence="1 2">ATCC 700618</strain>
    </source>
</reference>
<accession>A0A4R6IB27</accession>
<sequence>MKFIKKLKYIIISTISIPLLSMVSCNFGYNDWENFQKWWAYSQEQEKKVYLNEEYTIANYGYPHNFSRNKESVETIFDNIYGLDYTDIEHSTEFGKLYQSKDIIISNYEELRQFVEKQIAIYNTESNFSDQIKNENLFDYSIKKTNTEQDQKINWNDLFTKQNNIRLLNLLIWKYDEDFFSENNLILTQFSFDKKFRINKYKYDFFRYQSAYSGYTLYFGYINVDISASGWMNKLNDYYQKENNVQLKDLINGFISLTQAKKSVVVNRYKIDGSN</sequence>
<proteinExistence type="predicted"/>
<comment type="caution">
    <text evidence="1">The sequence shown here is derived from an EMBL/GenBank/DDBJ whole genome shotgun (WGS) entry which is preliminary data.</text>
</comment>
<dbReference type="Proteomes" id="UP000295518">
    <property type="component" value="Unassembled WGS sequence"/>
</dbReference>
<name>A0A4R6IB27_9MOLU</name>
<evidence type="ECO:0000313" key="2">
    <source>
        <dbReference type="Proteomes" id="UP000295518"/>
    </source>
</evidence>
<evidence type="ECO:0000313" key="1">
    <source>
        <dbReference type="EMBL" id="TDO18994.1"/>
    </source>
</evidence>